<keyword evidence="1" id="KW-0378">Hydrolase</keyword>
<proteinExistence type="predicted"/>
<dbReference type="Proteomes" id="UP001049518">
    <property type="component" value="Chromosome"/>
</dbReference>
<evidence type="ECO:0000313" key="1">
    <source>
        <dbReference type="EMBL" id="QXJ23890.1"/>
    </source>
</evidence>
<dbReference type="SUPFAM" id="SSF53474">
    <property type="entry name" value="alpha/beta-Hydrolases"/>
    <property type="match status" value="1"/>
</dbReference>
<gene>
    <name evidence="1" type="ORF">AGRA3207_005112</name>
</gene>
<keyword evidence="2" id="KW-1185">Reference proteome</keyword>
<dbReference type="InterPro" id="IPR029058">
    <property type="entry name" value="AB_hydrolase_fold"/>
</dbReference>
<protein>
    <submittedName>
        <fullName evidence="1">Alpha/beta hydrolase</fullName>
    </submittedName>
</protein>
<reference evidence="1" key="1">
    <citation type="submission" date="2020-07" db="EMBL/GenBank/DDBJ databases">
        <authorList>
            <person name="Tarantini F.S."/>
            <person name="Hong K.W."/>
            <person name="Chan K.G."/>
        </authorList>
    </citation>
    <scope>NUCLEOTIDE SEQUENCE</scope>
    <source>
        <strain evidence="1">32-07</strain>
    </source>
</reference>
<evidence type="ECO:0000313" key="2">
    <source>
        <dbReference type="Proteomes" id="UP001049518"/>
    </source>
</evidence>
<accession>A0ABX8QYF9</accession>
<dbReference type="GO" id="GO:0016787">
    <property type="term" value="F:hydrolase activity"/>
    <property type="evidence" value="ECO:0007669"/>
    <property type="project" value="UniProtKB-KW"/>
</dbReference>
<dbReference type="EMBL" id="CP059572">
    <property type="protein sequence ID" value="QXJ23890.1"/>
    <property type="molecule type" value="Genomic_DNA"/>
</dbReference>
<organism evidence="1 2">
    <name type="scientific">Actinomadura graeca</name>
    <dbReference type="NCBI Taxonomy" id="2750812"/>
    <lineage>
        <taxon>Bacteria</taxon>
        <taxon>Bacillati</taxon>
        <taxon>Actinomycetota</taxon>
        <taxon>Actinomycetes</taxon>
        <taxon>Streptosporangiales</taxon>
        <taxon>Thermomonosporaceae</taxon>
        <taxon>Actinomadura</taxon>
    </lineage>
</organism>
<sequence>MNDIAELKRFVLVHARAQGIPGREHQSILRHVESDDGDEPGSWVRAWVGAGTALERRGRYLDACRRYNMARFPYVDGPARQDALERCVAAFDRWRDGTGIERLDVDLDDGPGGARVRCWTTGLDARDRRPLLLVMGGIVSVKEQWAPVLAQARKLGLAGVVAEMPGVGENMARYGPGSRELLPRILDAVADRADTARTYAVALSFSGHLALGCAAGDPRIRGVITVGAPVGGFFTDAAWQRQVPRITIDTLAHISDVSSGDVHGHLRGMALDGDRLAALDVPVHYMASRRDEIIPASETELLRRHVRDLRLIENDDVHGSPRHFVETRLWIVRSLLELGGTHRPQRAALGALLRAQRARNRLTPARPAL</sequence>
<dbReference type="Gene3D" id="3.40.50.1820">
    <property type="entry name" value="alpha/beta hydrolase"/>
    <property type="match status" value="1"/>
</dbReference>
<dbReference type="RefSeq" id="WP_231329573.1">
    <property type="nucleotide sequence ID" value="NZ_CP059572.1"/>
</dbReference>
<name>A0ABX8QYF9_9ACTN</name>